<comment type="caution">
    <text evidence="2">The sequence shown here is derived from an EMBL/GenBank/DDBJ whole genome shotgun (WGS) entry which is preliminary data.</text>
</comment>
<keyword evidence="1" id="KW-1133">Transmembrane helix</keyword>
<evidence type="ECO:0000313" key="2">
    <source>
        <dbReference type="EMBL" id="KAL2071908.1"/>
    </source>
</evidence>
<keyword evidence="1" id="KW-0472">Membrane</keyword>
<feature type="transmembrane region" description="Helical" evidence="1">
    <location>
        <begin position="20"/>
        <end position="40"/>
    </location>
</feature>
<gene>
    <name evidence="2" type="ORF">VTL71DRAFT_13143</name>
</gene>
<evidence type="ECO:0000313" key="3">
    <source>
        <dbReference type="Proteomes" id="UP001595075"/>
    </source>
</evidence>
<organism evidence="2 3">
    <name type="scientific">Oculimacula yallundae</name>
    <dbReference type="NCBI Taxonomy" id="86028"/>
    <lineage>
        <taxon>Eukaryota</taxon>
        <taxon>Fungi</taxon>
        <taxon>Dikarya</taxon>
        <taxon>Ascomycota</taxon>
        <taxon>Pezizomycotina</taxon>
        <taxon>Leotiomycetes</taxon>
        <taxon>Helotiales</taxon>
        <taxon>Ploettnerulaceae</taxon>
        <taxon>Oculimacula</taxon>
    </lineage>
</organism>
<keyword evidence="3" id="KW-1185">Reference proteome</keyword>
<accession>A0ABR4CQ89</accession>
<dbReference type="Proteomes" id="UP001595075">
    <property type="component" value="Unassembled WGS sequence"/>
</dbReference>
<name>A0ABR4CQ89_9HELO</name>
<keyword evidence="1" id="KW-0812">Transmembrane</keyword>
<dbReference type="EMBL" id="JAZHXI010000005">
    <property type="protein sequence ID" value="KAL2071908.1"/>
    <property type="molecule type" value="Genomic_DNA"/>
</dbReference>
<evidence type="ECO:0000256" key="1">
    <source>
        <dbReference type="SAM" id="Phobius"/>
    </source>
</evidence>
<reference evidence="2 3" key="1">
    <citation type="journal article" date="2024" name="Commun. Biol.">
        <title>Comparative genomic analysis of thermophilic fungi reveals convergent evolutionary adaptations and gene losses.</title>
        <authorList>
            <person name="Steindorff A.S."/>
            <person name="Aguilar-Pontes M.V."/>
            <person name="Robinson A.J."/>
            <person name="Andreopoulos B."/>
            <person name="LaButti K."/>
            <person name="Kuo A."/>
            <person name="Mondo S."/>
            <person name="Riley R."/>
            <person name="Otillar R."/>
            <person name="Haridas S."/>
            <person name="Lipzen A."/>
            <person name="Grimwood J."/>
            <person name="Schmutz J."/>
            <person name="Clum A."/>
            <person name="Reid I.D."/>
            <person name="Moisan M.C."/>
            <person name="Butler G."/>
            <person name="Nguyen T.T.M."/>
            <person name="Dewar K."/>
            <person name="Conant G."/>
            <person name="Drula E."/>
            <person name="Henrissat B."/>
            <person name="Hansel C."/>
            <person name="Singer S."/>
            <person name="Hutchinson M.I."/>
            <person name="de Vries R.P."/>
            <person name="Natvig D.O."/>
            <person name="Powell A.J."/>
            <person name="Tsang A."/>
            <person name="Grigoriev I.V."/>
        </authorList>
    </citation>
    <scope>NUCLEOTIDE SEQUENCE [LARGE SCALE GENOMIC DNA]</scope>
    <source>
        <strain evidence="2 3">CBS 494.80</strain>
    </source>
</reference>
<sequence>MVQAIRGDSMAGENSWQAVQPLHVTSIVIIVVGFILKWYFPLSSVLPHKHDFAVRWNATIGFFPESDKASCKAHNVANAITFSTGDAPGGPVCFNLPDLFGRQLNFTVPKFVGQTRPDQIVNYTLSNAASYNPNTNYTRVWYDLNTVNPRGPNAEGGGWSPWTLTTYTIRDCSDYGSEFQGGLGRYADTSCRTKDGGDCEEVPLGVRSFRIFSNSLAQQQGGGDTPKCETWKVWASAASILNRQTSMLAAIAVFVAAFFVM</sequence>
<protein>
    <submittedName>
        <fullName evidence="2">Uncharacterized protein</fullName>
    </submittedName>
</protein>
<proteinExistence type="predicted"/>